<evidence type="ECO:0000256" key="1">
    <source>
        <dbReference type="ARBA" id="ARBA00004123"/>
    </source>
</evidence>
<reference evidence="8 9" key="1">
    <citation type="submission" date="2024-01" db="EMBL/GenBank/DDBJ databases">
        <title>A draft genome for a cacao thread blight-causing isolate of Paramarasmius palmivorus.</title>
        <authorList>
            <person name="Baruah I.K."/>
            <person name="Bukari Y."/>
            <person name="Amoako-Attah I."/>
            <person name="Meinhardt L.W."/>
            <person name="Bailey B.A."/>
            <person name="Cohen S.P."/>
        </authorList>
    </citation>
    <scope>NUCLEOTIDE SEQUENCE [LARGE SCALE GENOMIC DNA]</scope>
    <source>
        <strain evidence="8 9">GH-12</strain>
    </source>
</reference>
<organism evidence="8 9">
    <name type="scientific">Paramarasmius palmivorus</name>
    <dbReference type="NCBI Taxonomy" id="297713"/>
    <lineage>
        <taxon>Eukaryota</taxon>
        <taxon>Fungi</taxon>
        <taxon>Dikarya</taxon>
        <taxon>Basidiomycota</taxon>
        <taxon>Agaricomycotina</taxon>
        <taxon>Agaricomycetes</taxon>
        <taxon>Agaricomycetidae</taxon>
        <taxon>Agaricales</taxon>
        <taxon>Marasmiineae</taxon>
        <taxon>Marasmiaceae</taxon>
        <taxon>Paramarasmius</taxon>
    </lineage>
</organism>
<accession>A0AAW0EC83</accession>
<dbReference type="InterPro" id="IPR036864">
    <property type="entry name" value="Zn2-C6_fun-type_DNA-bd_sf"/>
</dbReference>
<keyword evidence="2" id="KW-0479">Metal-binding</keyword>
<comment type="subcellular location">
    <subcellularLocation>
        <location evidence="1">Nucleus</location>
    </subcellularLocation>
</comment>
<dbReference type="GO" id="GO:0005634">
    <property type="term" value="C:nucleus"/>
    <property type="evidence" value="ECO:0007669"/>
    <property type="project" value="UniProtKB-SubCell"/>
</dbReference>
<dbReference type="PANTHER" id="PTHR47338:SF29">
    <property type="entry name" value="ZN(2)-C6 FUNGAL-TYPE DOMAIN-CONTAINING PROTEIN"/>
    <property type="match status" value="1"/>
</dbReference>
<evidence type="ECO:0000259" key="7">
    <source>
        <dbReference type="Pfam" id="PF04082"/>
    </source>
</evidence>
<dbReference type="Gene3D" id="4.10.240.10">
    <property type="entry name" value="Zn(2)-C6 fungal-type DNA-binding domain"/>
    <property type="match status" value="1"/>
</dbReference>
<dbReference type="AlphaFoldDB" id="A0AAW0EC83"/>
<evidence type="ECO:0000256" key="3">
    <source>
        <dbReference type="ARBA" id="ARBA00023015"/>
    </source>
</evidence>
<comment type="caution">
    <text evidence="8">The sequence shown here is derived from an EMBL/GenBank/DDBJ whole genome shotgun (WGS) entry which is preliminary data.</text>
</comment>
<keyword evidence="5" id="KW-0539">Nucleus</keyword>
<dbReference type="InterPro" id="IPR007219">
    <property type="entry name" value="XnlR_reg_dom"/>
</dbReference>
<evidence type="ECO:0000256" key="2">
    <source>
        <dbReference type="ARBA" id="ARBA00022723"/>
    </source>
</evidence>
<evidence type="ECO:0000313" key="8">
    <source>
        <dbReference type="EMBL" id="KAK7062786.1"/>
    </source>
</evidence>
<keyword evidence="4" id="KW-0804">Transcription</keyword>
<dbReference type="GO" id="GO:0008270">
    <property type="term" value="F:zinc ion binding"/>
    <property type="evidence" value="ECO:0007669"/>
    <property type="project" value="InterPro"/>
</dbReference>
<feature type="compositionally biased region" description="Polar residues" evidence="6">
    <location>
        <begin position="88"/>
        <end position="99"/>
    </location>
</feature>
<dbReference type="Proteomes" id="UP001383192">
    <property type="component" value="Unassembled WGS sequence"/>
</dbReference>
<feature type="domain" description="Xylanolytic transcriptional activator regulatory" evidence="7">
    <location>
        <begin position="120"/>
        <end position="293"/>
    </location>
</feature>
<keyword evidence="3" id="KW-0805">Transcription regulation</keyword>
<evidence type="ECO:0000256" key="4">
    <source>
        <dbReference type="ARBA" id="ARBA00023163"/>
    </source>
</evidence>
<dbReference type="GO" id="GO:0000981">
    <property type="term" value="F:DNA-binding transcription factor activity, RNA polymerase II-specific"/>
    <property type="evidence" value="ECO:0007669"/>
    <property type="project" value="InterPro"/>
</dbReference>
<proteinExistence type="predicted"/>
<feature type="region of interest" description="Disordered" evidence="6">
    <location>
        <begin position="88"/>
        <end position="108"/>
    </location>
</feature>
<keyword evidence="9" id="KW-1185">Reference proteome</keyword>
<sequence length="525" mass="58605">MVTHVFFQPLKFLAQRKSMRELQASQDCSIQRCDGARPICRSCRSKPEQYGDCEYTDSGFTATQILEEKIGLLEARLEELQRAEPTSSLVLHNPYSTPAGSAGPSNLEDASSSLRHELLQVFMSHASVVGLFLEKDRFLTAASRNQLSPSLVHVINLWGATLSTHTRYDEEPLLYQAVQSISLALSNPERQGDAYTHRIMETIQAEHLLSQYFFYKGRVLEGNLHMITAISLVVSTRMHQIGSPSMAGLRSSLLEPPKDAVEEGERVHAFWAVLALNNCWTSIIGSTSNFDCTTNEGNRVDTPWPMDMELYTQEGYRHPPSSRTVLNFAEGVPDSGTSLRSLYAKAALTFEHATTVGSKHIHHVRNQGDVRRTARCFDLMDGVTLRLTSELYLLSGSFRGKDAQLYLTIIVLAHAATMQLHKHFTDIYRTSREKVVTSVKQVMVALRSLDPSSFRFVDPIMAPLSSMSYQLTIAEVDRLRSGSHSSEVLQEMLQLAEGLLNIMTPLASSSPLFATHLAHMRSLNV</sequence>
<evidence type="ECO:0000256" key="6">
    <source>
        <dbReference type="SAM" id="MobiDB-lite"/>
    </source>
</evidence>
<name>A0AAW0EC83_9AGAR</name>
<evidence type="ECO:0000256" key="5">
    <source>
        <dbReference type="ARBA" id="ARBA00023242"/>
    </source>
</evidence>
<dbReference type="InterPro" id="IPR050815">
    <property type="entry name" value="TF_fung"/>
</dbReference>
<dbReference type="PANTHER" id="PTHR47338">
    <property type="entry name" value="ZN(II)2CYS6 TRANSCRIPTION FACTOR (EUROFUNG)-RELATED"/>
    <property type="match status" value="1"/>
</dbReference>
<dbReference type="CDD" id="cd12148">
    <property type="entry name" value="fungal_TF_MHR"/>
    <property type="match status" value="1"/>
</dbReference>
<gene>
    <name evidence="8" type="ORF">VNI00_000276</name>
</gene>
<dbReference type="EMBL" id="JAYKXP010000001">
    <property type="protein sequence ID" value="KAK7062786.1"/>
    <property type="molecule type" value="Genomic_DNA"/>
</dbReference>
<evidence type="ECO:0000313" key="9">
    <source>
        <dbReference type="Proteomes" id="UP001383192"/>
    </source>
</evidence>
<protein>
    <recommendedName>
        <fullName evidence="7">Xylanolytic transcriptional activator regulatory domain-containing protein</fullName>
    </recommendedName>
</protein>
<dbReference type="Pfam" id="PF04082">
    <property type="entry name" value="Fungal_trans"/>
    <property type="match status" value="1"/>
</dbReference>